<reference evidence="3 4" key="1">
    <citation type="submission" date="2017-06" db="EMBL/GenBank/DDBJ databases">
        <authorList>
            <person name="Kim H.J."/>
            <person name="Triplett B.A."/>
        </authorList>
    </citation>
    <scope>NUCLEOTIDE SEQUENCE [LARGE SCALE GENOMIC DNA]</scope>
    <source>
        <strain evidence="3 4">B29T1</strain>
    </source>
</reference>
<dbReference type="EMBL" id="FYEH01000004">
    <property type="protein sequence ID" value="SNB64586.1"/>
    <property type="molecule type" value="Genomic_DNA"/>
</dbReference>
<dbReference type="RefSeq" id="WP_133063859.1">
    <property type="nucleotide sequence ID" value="NZ_FYEH01000004.1"/>
</dbReference>
<feature type="chain" id="PRO_5013143600" description="AB hydrolase-1 domain-containing protein" evidence="2">
    <location>
        <begin position="41"/>
        <end position="473"/>
    </location>
</feature>
<evidence type="ECO:0000256" key="2">
    <source>
        <dbReference type="SAM" id="SignalP"/>
    </source>
</evidence>
<dbReference type="InterPro" id="IPR007428">
    <property type="entry name" value="MlaA"/>
</dbReference>
<dbReference type="Gene3D" id="3.40.50.1820">
    <property type="entry name" value="alpha/beta hydrolase"/>
    <property type="match status" value="1"/>
</dbReference>
<evidence type="ECO:0000313" key="4">
    <source>
        <dbReference type="Proteomes" id="UP000197065"/>
    </source>
</evidence>
<feature type="region of interest" description="Disordered" evidence="1">
    <location>
        <begin position="48"/>
        <end position="73"/>
    </location>
</feature>
<evidence type="ECO:0000256" key="1">
    <source>
        <dbReference type="SAM" id="MobiDB-lite"/>
    </source>
</evidence>
<dbReference type="PANTHER" id="PTHR30035:SF1">
    <property type="entry name" value="AB HYDROLASE-1 DOMAIN-CONTAINING PROTEIN"/>
    <property type="match status" value="1"/>
</dbReference>
<dbReference type="Proteomes" id="UP000197065">
    <property type="component" value="Unassembled WGS sequence"/>
</dbReference>
<accession>A0A212QYD3</accession>
<dbReference type="GO" id="GO:0016020">
    <property type="term" value="C:membrane"/>
    <property type="evidence" value="ECO:0007669"/>
    <property type="project" value="InterPro"/>
</dbReference>
<keyword evidence="2" id="KW-0732">Signal</keyword>
<name>A0A212QYD3_9PROT</name>
<dbReference type="PANTHER" id="PTHR30035">
    <property type="entry name" value="LIPOPROTEIN VACJ-RELATED"/>
    <property type="match status" value="1"/>
</dbReference>
<dbReference type="SUPFAM" id="SSF53474">
    <property type="entry name" value="alpha/beta-Hydrolases"/>
    <property type="match status" value="1"/>
</dbReference>
<gene>
    <name evidence="3" type="ORF">SAMN07250955_104108</name>
</gene>
<dbReference type="AlphaFoldDB" id="A0A212QYD3"/>
<keyword evidence="4" id="KW-1185">Reference proteome</keyword>
<proteinExistence type="predicted"/>
<sequence>MRRGPSGIDRPQRWQTLRGRTTRTALAIAIPLMMSLSAQAQVFMPSAGDTSPVNGRLSDRRNMPAPQLPTGTGPMVETIRGALGGNVQDLPDVPLSALSIMRVQPFPDRPVPKLFWYFSDGLELVVFKQDKPAPLVFVIAGTGSSGESPTVQILGRLLYAQGMNVVIIPSPSHPQFVVTASRTFVPGVMQTDAADLLRVMQMARAQLSHEIQITNYKLVGFSLGAMHAAFVGELDSREHAFNFSNVVLINPPDRLDHSITLIDSMLQRYTERDPAAVDRFIRTVFAGFAQVYAQSPTSDLSPEVLFGTFALFQNRFDLLEMLIGLSFRISVANLAFTSDVMTHSGVFIPADARPGIANSLTDVFKVGLDHTLRDYVEGLALPYLARHPELVAPAPPGHTLLEQASLATIGPYLHQTPTIAAITNQDDIILAPGDLKEMKSILGDRLTVLSSGGHGGSIGRPDFDAAFNRMIGQ</sequence>
<feature type="signal peptide" evidence="2">
    <location>
        <begin position="1"/>
        <end position="40"/>
    </location>
</feature>
<dbReference type="OrthoDB" id="7328659at2"/>
<dbReference type="InterPro" id="IPR029058">
    <property type="entry name" value="AB_hydrolase_fold"/>
</dbReference>
<organism evidence="3 4">
    <name type="scientific">Arboricoccus pini</name>
    <dbReference type="NCBI Taxonomy" id="1963835"/>
    <lineage>
        <taxon>Bacteria</taxon>
        <taxon>Pseudomonadati</taxon>
        <taxon>Pseudomonadota</taxon>
        <taxon>Alphaproteobacteria</taxon>
        <taxon>Geminicoccales</taxon>
        <taxon>Geminicoccaceae</taxon>
        <taxon>Arboricoccus</taxon>
    </lineage>
</organism>
<evidence type="ECO:0008006" key="5">
    <source>
        <dbReference type="Google" id="ProtNLM"/>
    </source>
</evidence>
<protein>
    <recommendedName>
        <fullName evidence="5">AB hydrolase-1 domain-containing protein</fullName>
    </recommendedName>
</protein>
<evidence type="ECO:0000313" key="3">
    <source>
        <dbReference type="EMBL" id="SNB64586.1"/>
    </source>
</evidence>